<evidence type="ECO:0000313" key="2">
    <source>
        <dbReference type="EMBL" id="KAK3052258.1"/>
    </source>
</evidence>
<feature type="compositionally biased region" description="Basic residues" evidence="1">
    <location>
        <begin position="52"/>
        <end position="63"/>
    </location>
</feature>
<evidence type="ECO:0000313" key="3">
    <source>
        <dbReference type="Proteomes" id="UP001271007"/>
    </source>
</evidence>
<organism evidence="2 3">
    <name type="scientific">Extremus antarcticus</name>
    <dbReference type="NCBI Taxonomy" id="702011"/>
    <lineage>
        <taxon>Eukaryota</taxon>
        <taxon>Fungi</taxon>
        <taxon>Dikarya</taxon>
        <taxon>Ascomycota</taxon>
        <taxon>Pezizomycotina</taxon>
        <taxon>Dothideomycetes</taxon>
        <taxon>Dothideomycetidae</taxon>
        <taxon>Mycosphaerellales</taxon>
        <taxon>Extremaceae</taxon>
        <taxon>Extremus</taxon>
    </lineage>
</organism>
<dbReference type="Proteomes" id="UP001271007">
    <property type="component" value="Unassembled WGS sequence"/>
</dbReference>
<gene>
    <name evidence="2" type="ORF">LTR09_006468</name>
</gene>
<comment type="caution">
    <text evidence="2">The sequence shown here is derived from an EMBL/GenBank/DDBJ whole genome shotgun (WGS) entry which is preliminary data.</text>
</comment>
<feature type="compositionally biased region" description="Basic and acidic residues" evidence="1">
    <location>
        <begin position="1"/>
        <end position="10"/>
    </location>
</feature>
<evidence type="ECO:0000256" key="1">
    <source>
        <dbReference type="SAM" id="MobiDB-lite"/>
    </source>
</evidence>
<dbReference type="InterPro" id="IPR038491">
    <property type="entry name" value="Velvet_dom_sf"/>
</dbReference>
<dbReference type="Gene3D" id="2.60.40.3960">
    <property type="entry name" value="Velvet domain"/>
    <property type="match status" value="1"/>
</dbReference>
<protein>
    <recommendedName>
        <fullName evidence="4">Velvet domain-containing protein</fullName>
    </recommendedName>
</protein>
<accession>A0AAJ0DE36</accession>
<dbReference type="AlphaFoldDB" id="A0AAJ0DE36"/>
<dbReference type="EMBL" id="JAWDJX010000021">
    <property type="protein sequence ID" value="KAK3052258.1"/>
    <property type="molecule type" value="Genomic_DNA"/>
</dbReference>
<reference evidence="2" key="1">
    <citation type="submission" date="2023-04" db="EMBL/GenBank/DDBJ databases">
        <title>Black Yeasts Isolated from many extreme environments.</title>
        <authorList>
            <person name="Coleine C."/>
            <person name="Stajich J.E."/>
            <person name="Selbmann L."/>
        </authorList>
    </citation>
    <scope>NUCLEOTIDE SEQUENCE</scope>
    <source>
        <strain evidence="2">CCFEE 5312</strain>
    </source>
</reference>
<name>A0AAJ0DE36_9PEZI</name>
<evidence type="ECO:0008006" key="4">
    <source>
        <dbReference type="Google" id="ProtNLM"/>
    </source>
</evidence>
<keyword evidence="3" id="KW-1185">Reference proteome</keyword>
<sequence>MAEHSRRSSQREASGPRAVESPREKHRGSSRRHKETEDREKTRPRKSEGSRSHKKESSHRRRTTNPQPTNAAPERPRIELDVIGQPSPGIQLGMPVEESIMISVRHSSRDQAVSSSNIDTSGIFAVTSLVSEGQNGERVPLEPGAMCTEKQADSIHPLPENCLDTLARTHPSRQPLGYFSFPDMIIRQAGTYRIRTTLLRMGESGTTTLMAVDSNPIKVEGRRVNLVRRRQQVYG</sequence>
<feature type="compositionally biased region" description="Basic and acidic residues" evidence="1">
    <location>
        <begin position="34"/>
        <end position="51"/>
    </location>
</feature>
<feature type="compositionally biased region" description="Basic residues" evidence="1">
    <location>
        <begin position="24"/>
        <end position="33"/>
    </location>
</feature>
<proteinExistence type="predicted"/>
<feature type="region of interest" description="Disordered" evidence="1">
    <location>
        <begin position="1"/>
        <end position="78"/>
    </location>
</feature>